<dbReference type="PIRSF" id="PIRSF034303">
    <property type="entry name" value="DUF1694"/>
    <property type="match status" value="1"/>
</dbReference>
<dbReference type="InterPro" id="IPR029064">
    <property type="entry name" value="Ribosomal_eL30-like_sf"/>
</dbReference>
<dbReference type="RefSeq" id="WP_073202894.1">
    <property type="nucleotide sequence ID" value="NZ_FRCZ01000007.1"/>
</dbReference>
<dbReference type="InterPro" id="IPR012543">
    <property type="entry name" value="DUF1694"/>
</dbReference>
<dbReference type="Pfam" id="PF07997">
    <property type="entry name" value="DUF1694"/>
    <property type="match status" value="1"/>
</dbReference>
<evidence type="ECO:0000313" key="2">
    <source>
        <dbReference type="Proteomes" id="UP000184184"/>
    </source>
</evidence>
<dbReference type="EMBL" id="FRCZ01000007">
    <property type="protein sequence ID" value="SHN31287.1"/>
    <property type="molecule type" value="Genomic_DNA"/>
</dbReference>
<dbReference type="STRING" id="1027249.SAMN05216179_3262"/>
<dbReference type="SUPFAM" id="SSF160515">
    <property type="entry name" value="YueI-like"/>
    <property type="match status" value="1"/>
</dbReference>
<gene>
    <name evidence="1" type="ORF">SAMN05216179_3262</name>
</gene>
<proteinExistence type="predicted"/>
<dbReference type="AlphaFoldDB" id="A0A1M7QJA7"/>
<accession>A0A1M7QJA7</accession>
<sequence>MAKKDVDNYLQEGIYGPLELHPDQKRKYMGTYRERVILALTQGQVRGEKGLEELEQSIQSFPQSSMLMNGNMNFRFFKSYREVANKHSIDYTSVTNREAESEYGIVLAAKTAVDKEDIFLPEESEQKSEEPKQKKSWWKKLLGI</sequence>
<organism evidence="1 2">
    <name type="scientific">Gracilibacillus kekensis</name>
    <dbReference type="NCBI Taxonomy" id="1027249"/>
    <lineage>
        <taxon>Bacteria</taxon>
        <taxon>Bacillati</taxon>
        <taxon>Bacillota</taxon>
        <taxon>Bacilli</taxon>
        <taxon>Bacillales</taxon>
        <taxon>Bacillaceae</taxon>
        <taxon>Gracilibacillus</taxon>
    </lineage>
</organism>
<name>A0A1M7QJA7_9BACI</name>
<dbReference type="OrthoDB" id="95278at2"/>
<protein>
    <submittedName>
        <fullName evidence="1">Uncharacterized protein YueI</fullName>
    </submittedName>
</protein>
<dbReference type="Proteomes" id="UP000184184">
    <property type="component" value="Unassembled WGS sequence"/>
</dbReference>
<evidence type="ECO:0000313" key="1">
    <source>
        <dbReference type="EMBL" id="SHN31287.1"/>
    </source>
</evidence>
<reference evidence="1 2" key="1">
    <citation type="submission" date="2016-11" db="EMBL/GenBank/DDBJ databases">
        <authorList>
            <person name="Jaros S."/>
            <person name="Januszkiewicz K."/>
            <person name="Wedrychowicz H."/>
        </authorList>
    </citation>
    <scope>NUCLEOTIDE SEQUENCE [LARGE SCALE GENOMIC DNA]</scope>
    <source>
        <strain evidence="1 2">CGMCC 1.10681</strain>
    </source>
</reference>
<keyword evidence="2" id="KW-1185">Reference proteome</keyword>
<dbReference type="Gene3D" id="3.30.1330.30">
    <property type="match status" value="1"/>
</dbReference>